<dbReference type="Proteomes" id="UP001235744">
    <property type="component" value="Chromosome"/>
</dbReference>
<evidence type="ECO:0000256" key="1">
    <source>
        <dbReference type="SAM" id="MobiDB-lite"/>
    </source>
</evidence>
<evidence type="ECO:0000313" key="3">
    <source>
        <dbReference type="Proteomes" id="UP001235744"/>
    </source>
</evidence>
<accession>A0ABY9IQM3</accession>
<proteinExistence type="predicted"/>
<evidence type="ECO:0000313" key="2">
    <source>
        <dbReference type="EMBL" id="WLQ57525.1"/>
    </source>
</evidence>
<name>A0ABY9IQM3_9ACTN</name>
<protein>
    <submittedName>
        <fullName evidence="2">Uncharacterized protein</fullName>
    </submittedName>
</protein>
<keyword evidence="3" id="KW-1185">Reference proteome</keyword>
<dbReference type="RefSeq" id="WP_306070964.1">
    <property type="nucleotide sequence ID" value="NZ_CP120988.1"/>
</dbReference>
<feature type="region of interest" description="Disordered" evidence="1">
    <location>
        <begin position="117"/>
        <end position="144"/>
    </location>
</feature>
<reference evidence="2 3" key="1">
    <citation type="submission" date="2023-03" db="EMBL/GenBank/DDBJ databases">
        <title>Isolation and description of six Streptomyces strains from soil environments, able to metabolize different microbial glucans.</title>
        <authorList>
            <person name="Widen T."/>
            <person name="Larsbrink J."/>
        </authorList>
    </citation>
    <scope>NUCLEOTIDE SEQUENCE [LARGE SCALE GENOMIC DNA]</scope>
    <source>
        <strain evidence="2 3">Alt2</strain>
    </source>
</reference>
<organism evidence="2 3">
    <name type="scientific">Streptomyces poriferorum</name>
    <dbReference type="NCBI Taxonomy" id="2798799"/>
    <lineage>
        <taxon>Bacteria</taxon>
        <taxon>Bacillati</taxon>
        <taxon>Actinomycetota</taxon>
        <taxon>Actinomycetes</taxon>
        <taxon>Kitasatosporales</taxon>
        <taxon>Streptomycetaceae</taxon>
        <taxon>Streptomyces</taxon>
    </lineage>
</organism>
<sequence>MTDAPVLQMLAGAGGEDLGEAADDSKCSPRALTPGDRPAPGLELNTVLRYANAVRRQDTIPDNRPRSSRLDPYEPYLERRFAEGCTSVTRFQGELIAEQAPVTCGMVPSPHCHLARSSVRRTATATDGTEGDRLAHPTPDTPRP</sequence>
<gene>
    <name evidence="2" type="ORF">P8A19_19630</name>
</gene>
<dbReference type="EMBL" id="CP120988">
    <property type="protein sequence ID" value="WLQ57525.1"/>
    <property type="molecule type" value="Genomic_DNA"/>
</dbReference>
<feature type="region of interest" description="Disordered" evidence="1">
    <location>
        <begin position="11"/>
        <end position="42"/>
    </location>
</feature>